<comment type="subcellular location">
    <subcellularLocation>
        <location evidence="1">Membrane</location>
        <topology evidence="1">Multi-pass membrane protein</topology>
    </subcellularLocation>
</comment>
<keyword evidence="7" id="KW-0407">Ion channel</keyword>
<feature type="domain" description="CSC1/OSCA1-like 7TM region" evidence="9">
    <location>
        <begin position="353"/>
        <end position="619"/>
    </location>
</feature>
<dbReference type="AlphaFoldDB" id="A0A8J5HZI7"/>
<name>A0A8J5HZI7_ZINOF</name>
<comment type="similarity">
    <text evidence="2">Belongs to the CSC1 (TC 1.A.17) family.</text>
</comment>
<dbReference type="SMR" id="A0A8J5HZI7"/>
<feature type="domain" description="CSC1/OSCA1-like N-terminal transmembrane" evidence="10">
    <location>
        <begin position="5"/>
        <end position="165"/>
    </location>
</feature>
<feature type="transmembrane region" description="Helical" evidence="8">
    <location>
        <begin position="599"/>
        <end position="621"/>
    </location>
</feature>
<keyword evidence="13" id="KW-1185">Reference proteome</keyword>
<keyword evidence="6 8" id="KW-0472">Membrane</keyword>
<feature type="transmembrane region" description="Helical" evidence="8">
    <location>
        <begin position="355"/>
        <end position="379"/>
    </location>
</feature>
<evidence type="ECO:0000313" key="13">
    <source>
        <dbReference type="Proteomes" id="UP000734854"/>
    </source>
</evidence>
<comment type="caution">
    <text evidence="12">The sequence shown here is derived from an EMBL/GenBank/DDBJ whole genome shotgun (WGS) entry which is preliminary data.</text>
</comment>
<feature type="transmembrane region" description="Helical" evidence="8">
    <location>
        <begin position="447"/>
        <end position="466"/>
    </location>
</feature>
<evidence type="ECO:0000256" key="3">
    <source>
        <dbReference type="ARBA" id="ARBA00022448"/>
    </source>
</evidence>
<evidence type="ECO:0000256" key="2">
    <source>
        <dbReference type="ARBA" id="ARBA00007779"/>
    </source>
</evidence>
<keyword evidence="5 8" id="KW-1133">Transmembrane helix</keyword>
<dbReference type="InterPro" id="IPR003864">
    <property type="entry name" value="CSC1/OSCA1-like_7TM"/>
</dbReference>
<evidence type="ECO:0000256" key="8">
    <source>
        <dbReference type="SAM" id="Phobius"/>
    </source>
</evidence>
<dbReference type="EMBL" id="JACMSC010000001">
    <property type="protein sequence ID" value="KAG6537087.1"/>
    <property type="molecule type" value="Genomic_DNA"/>
</dbReference>
<sequence>MNLSALLTSAGINIGLCTLYLSLYSILRKQPSFLYVYFGRQLTQRNNNFLDAFNLERFVPSPSWIVKAWGLTEEEILSVGGLDAVVFLRIFVFSLRIFSIAAFVCVFGVLPINYFGQEMQHTRISAESLEVFTIANVKEGSRWLWVHCAALYVITCSACSLLYFEYKSISKMKLDYIIGSPPKPSHFTVLVRGIPKSIGEPLGDTIRNFFLHYHGSSYLGHQIICRRGKLQNFFSNAKMVYKKIFCFEVTALDNTCRSGLCRCGLCGGVSNSFRFYPDNFYERRTDLHCIDLSSHQKECSSAFVFFKTRYAAIVASKVLQTSNPMLWVTDLAPEPNDVYWRNLWIPYRQLWVRRIATLLASIVFMFLFLIPVTFVQGLTQLEQMRHMLSFLKGIPNKAFVIQFVSGYLPSVILQLFLYTVPPTMMLFSTLEGPVSRSVRKKSALCKVLYFTIWNIFFVNVLSGSLITQLSLITRPKDIPAHLAKDVPRQATFFMTYVLALGWTSLSSEVLQSYSVLYHLTRKYIFRCKDDPSLVPSFPYHTEVPKVLLFGLLGFTCSILAPLILPFLLVYFFLGYLVYRNQILNVYSTSYDSGGRMWPIVHNTTVFSLVLTQIIALGVFGIKASQMASAFTIPLLIITLLFSEYCKKHFYPIFRDLSAQDFIDMDRDDEQCGRMPKIHEQLFTAYAWLAPPPPPPITGALELCYVDGEPDSPVQVTI</sequence>
<feature type="transmembrane region" description="Helical" evidence="8">
    <location>
        <begin position="86"/>
        <end position="110"/>
    </location>
</feature>
<evidence type="ECO:0000256" key="1">
    <source>
        <dbReference type="ARBA" id="ARBA00004141"/>
    </source>
</evidence>
<keyword evidence="3" id="KW-0813">Transport</keyword>
<evidence type="ECO:0000256" key="4">
    <source>
        <dbReference type="ARBA" id="ARBA00022692"/>
    </source>
</evidence>
<gene>
    <name evidence="12" type="ORF">ZIOFF_002168</name>
</gene>
<evidence type="ECO:0000259" key="9">
    <source>
        <dbReference type="Pfam" id="PF02714"/>
    </source>
</evidence>
<evidence type="ECO:0000256" key="7">
    <source>
        <dbReference type="ARBA" id="ARBA00023303"/>
    </source>
</evidence>
<dbReference type="PANTHER" id="PTHR13018:SF99">
    <property type="entry name" value="TO DEHYDRATION PROTEIN, PUTATIVE, EXPRESSED-RELATED"/>
    <property type="match status" value="1"/>
</dbReference>
<evidence type="ECO:0008006" key="14">
    <source>
        <dbReference type="Google" id="ProtNLM"/>
    </source>
</evidence>
<feature type="transmembrane region" description="Helical" evidence="8">
    <location>
        <begin position="6"/>
        <end position="27"/>
    </location>
</feature>
<dbReference type="InterPro" id="IPR027815">
    <property type="entry name" value="CSC1/OSCA1-like_cyt"/>
</dbReference>
<evidence type="ECO:0000256" key="5">
    <source>
        <dbReference type="ARBA" id="ARBA00022989"/>
    </source>
</evidence>
<dbReference type="OrthoDB" id="1689567at2759"/>
<feature type="transmembrane region" description="Helical" evidence="8">
    <location>
        <begin position="546"/>
        <end position="578"/>
    </location>
</feature>
<dbReference type="Pfam" id="PF02714">
    <property type="entry name" value="RSN1_7TM"/>
    <property type="match status" value="1"/>
</dbReference>
<dbReference type="GO" id="GO:0005227">
    <property type="term" value="F:calcium-activated cation channel activity"/>
    <property type="evidence" value="ECO:0007669"/>
    <property type="project" value="InterPro"/>
</dbReference>
<evidence type="ECO:0000313" key="12">
    <source>
        <dbReference type="EMBL" id="KAG6537087.1"/>
    </source>
</evidence>
<evidence type="ECO:0000256" key="6">
    <source>
        <dbReference type="ARBA" id="ARBA00023136"/>
    </source>
</evidence>
<feature type="transmembrane region" description="Helical" evidence="8">
    <location>
        <begin position="627"/>
        <end position="645"/>
    </location>
</feature>
<dbReference type="GO" id="GO:0005886">
    <property type="term" value="C:plasma membrane"/>
    <property type="evidence" value="ECO:0007669"/>
    <property type="project" value="TreeGrafter"/>
</dbReference>
<dbReference type="PANTHER" id="PTHR13018">
    <property type="entry name" value="PROBABLE MEMBRANE PROTEIN DUF221-RELATED"/>
    <property type="match status" value="1"/>
</dbReference>
<dbReference type="Proteomes" id="UP000734854">
    <property type="component" value="Unassembled WGS sequence"/>
</dbReference>
<feature type="domain" description="CSC1/OSCA1-like cytosolic" evidence="11">
    <location>
        <begin position="186"/>
        <end position="342"/>
    </location>
</feature>
<reference evidence="12 13" key="1">
    <citation type="submission" date="2020-08" db="EMBL/GenBank/DDBJ databases">
        <title>Plant Genome Project.</title>
        <authorList>
            <person name="Zhang R.-G."/>
        </authorList>
    </citation>
    <scope>NUCLEOTIDE SEQUENCE [LARGE SCALE GENOMIC DNA]</scope>
    <source>
        <tissue evidence="12">Rhizome</tissue>
    </source>
</reference>
<dbReference type="InterPro" id="IPR032880">
    <property type="entry name" value="CSC1/OSCA1-like_N"/>
</dbReference>
<evidence type="ECO:0000259" key="11">
    <source>
        <dbReference type="Pfam" id="PF14703"/>
    </source>
</evidence>
<dbReference type="Pfam" id="PF13967">
    <property type="entry name" value="RSN1_TM"/>
    <property type="match status" value="1"/>
</dbReference>
<organism evidence="12 13">
    <name type="scientific">Zingiber officinale</name>
    <name type="common">Ginger</name>
    <name type="synonym">Amomum zingiber</name>
    <dbReference type="NCBI Taxonomy" id="94328"/>
    <lineage>
        <taxon>Eukaryota</taxon>
        <taxon>Viridiplantae</taxon>
        <taxon>Streptophyta</taxon>
        <taxon>Embryophyta</taxon>
        <taxon>Tracheophyta</taxon>
        <taxon>Spermatophyta</taxon>
        <taxon>Magnoliopsida</taxon>
        <taxon>Liliopsida</taxon>
        <taxon>Zingiberales</taxon>
        <taxon>Zingiberaceae</taxon>
        <taxon>Zingiber</taxon>
    </lineage>
</organism>
<keyword evidence="4 8" id="KW-0812">Transmembrane</keyword>
<accession>A0A8J5HZI7</accession>
<feature type="transmembrane region" description="Helical" evidence="8">
    <location>
        <begin position="399"/>
        <end position="420"/>
    </location>
</feature>
<dbReference type="InterPro" id="IPR045122">
    <property type="entry name" value="Csc1-like"/>
</dbReference>
<proteinExistence type="inferred from homology"/>
<evidence type="ECO:0000259" key="10">
    <source>
        <dbReference type="Pfam" id="PF13967"/>
    </source>
</evidence>
<keyword evidence="7" id="KW-0406">Ion transport</keyword>
<protein>
    <recommendedName>
        <fullName evidence="14">CSC1-like protein RXW8</fullName>
    </recommendedName>
</protein>
<dbReference type="Pfam" id="PF14703">
    <property type="entry name" value="PHM7_cyt"/>
    <property type="match status" value="1"/>
</dbReference>
<feature type="transmembrane region" description="Helical" evidence="8">
    <location>
        <begin position="143"/>
        <end position="164"/>
    </location>
</feature>